<keyword evidence="2" id="KW-1185">Reference proteome</keyword>
<organism evidence="1 2">
    <name type="scientific">Dendrothele bispora (strain CBS 962.96)</name>
    <dbReference type="NCBI Taxonomy" id="1314807"/>
    <lineage>
        <taxon>Eukaryota</taxon>
        <taxon>Fungi</taxon>
        <taxon>Dikarya</taxon>
        <taxon>Basidiomycota</taxon>
        <taxon>Agaricomycotina</taxon>
        <taxon>Agaricomycetes</taxon>
        <taxon>Agaricomycetidae</taxon>
        <taxon>Agaricales</taxon>
        <taxon>Agaricales incertae sedis</taxon>
        <taxon>Dendrothele</taxon>
    </lineage>
</organism>
<gene>
    <name evidence="1" type="ORF">K435DRAFT_506005</name>
</gene>
<dbReference type="AlphaFoldDB" id="A0A4S8MTJ3"/>
<proteinExistence type="predicted"/>
<evidence type="ECO:0000313" key="2">
    <source>
        <dbReference type="Proteomes" id="UP000297245"/>
    </source>
</evidence>
<accession>A0A4S8MTJ3</accession>
<protein>
    <submittedName>
        <fullName evidence="1">Uncharacterized protein</fullName>
    </submittedName>
</protein>
<sequence>MQGSLQNTGRRRDADLRYPKISTQRWLDILYRISQGPITYHTSHHTYVHESDKSGESTPARYQSHCIPSINQHRLRPRCVHRSAHDGAVQWLIASAILVRSRLRCNKKRACYRMKEEVGQRREKELKRGTEIKRNKEKAAKIDEKIRRKVNHLHLRQIYDCN</sequence>
<evidence type="ECO:0000313" key="1">
    <source>
        <dbReference type="EMBL" id="THV06332.1"/>
    </source>
</evidence>
<reference evidence="1 2" key="1">
    <citation type="journal article" date="2019" name="Nat. Ecol. Evol.">
        <title>Megaphylogeny resolves global patterns of mushroom evolution.</title>
        <authorList>
            <person name="Varga T."/>
            <person name="Krizsan K."/>
            <person name="Foldi C."/>
            <person name="Dima B."/>
            <person name="Sanchez-Garcia M."/>
            <person name="Sanchez-Ramirez S."/>
            <person name="Szollosi G.J."/>
            <person name="Szarkandi J.G."/>
            <person name="Papp V."/>
            <person name="Albert L."/>
            <person name="Andreopoulos W."/>
            <person name="Angelini C."/>
            <person name="Antonin V."/>
            <person name="Barry K.W."/>
            <person name="Bougher N.L."/>
            <person name="Buchanan P."/>
            <person name="Buyck B."/>
            <person name="Bense V."/>
            <person name="Catcheside P."/>
            <person name="Chovatia M."/>
            <person name="Cooper J."/>
            <person name="Damon W."/>
            <person name="Desjardin D."/>
            <person name="Finy P."/>
            <person name="Geml J."/>
            <person name="Haridas S."/>
            <person name="Hughes K."/>
            <person name="Justo A."/>
            <person name="Karasinski D."/>
            <person name="Kautmanova I."/>
            <person name="Kiss B."/>
            <person name="Kocsube S."/>
            <person name="Kotiranta H."/>
            <person name="LaButti K.M."/>
            <person name="Lechner B.E."/>
            <person name="Liimatainen K."/>
            <person name="Lipzen A."/>
            <person name="Lukacs Z."/>
            <person name="Mihaltcheva S."/>
            <person name="Morgado L.N."/>
            <person name="Niskanen T."/>
            <person name="Noordeloos M.E."/>
            <person name="Ohm R.A."/>
            <person name="Ortiz-Santana B."/>
            <person name="Ovrebo C."/>
            <person name="Racz N."/>
            <person name="Riley R."/>
            <person name="Savchenko A."/>
            <person name="Shiryaev A."/>
            <person name="Soop K."/>
            <person name="Spirin V."/>
            <person name="Szebenyi C."/>
            <person name="Tomsovsky M."/>
            <person name="Tulloss R.E."/>
            <person name="Uehling J."/>
            <person name="Grigoriev I.V."/>
            <person name="Vagvolgyi C."/>
            <person name="Papp T."/>
            <person name="Martin F.M."/>
            <person name="Miettinen O."/>
            <person name="Hibbett D.S."/>
            <person name="Nagy L.G."/>
        </authorList>
    </citation>
    <scope>NUCLEOTIDE SEQUENCE [LARGE SCALE GENOMIC DNA]</scope>
    <source>
        <strain evidence="1 2">CBS 962.96</strain>
    </source>
</reference>
<dbReference type="EMBL" id="ML179043">
    <property type="protein sequence ID" value="THV06332.1"/>
    <property type="molecule type" value="Genomic_DNA"/>
</dbReference>
<name>A0A4S8MTJ3_DENBC</name>
<dbReference type="Proteomes" id="UP000297245">
    <property type="component" value="Unassembled WGS sequence"/>
</dbReference>